<proteinExistence type="predicted"/>
<evidence type="ECO:0000313" key="2">
    <source>
        <dbReference type="Proteomes" id="UP000293162"/>
    </source>
</evidence>
<dbReference type="PANTHER" id="PTHR37816">
    <property type="entry name" value="YALI0E33011P"/>
    <property type="match status" value="1"/>
</dbReference>
<dbReference type="AlphaFoldDB" id="A0A4Q5LY72"/>
<reference evidence="1 2" key="1">
    <citation type="submission" date="2019-02" db="EMBL/GenBank/DDBJ databases">
        <title>Bacterial novel species Emticicia sp. 17J42-9 isolated from soil.</title>
        <authorList>
            <person name="Jung H.-Y."/>
        </authorList>
    </citation>
    <scope>NUCLEOTIDE SEQUENCE [LARGE SCALE GENOMIC DNA]</scope>
    <source>
        <strain evidence="1 2">17J42-9</strain>
    </source>
</reference>
<dbReference type="RefSeq" id="WP_130022224.1">
    <property type="nucleotide sequence ID" value="NZ_SEWF01000023.1"/>
</dbReference>
<dbReference type="PANTHER" id="PTHR37816:SF3">
    <property type="entry name" value="MODULATES DNA TOPOLOGY"/>
    <property type="match status" value="1"/>
</dbReference>
<dbReference type="Pfam" id="PF13238">
    <property type="entry name" value="AAA_18"/>
    <property type="match status" value="1"/>
</dbReference>
<name>A0A4Q5LY72_9BACT</name>
<dbReference type="InterPro" id="IPR052922">
    <property type="entry name" value="Cytidylate_Kinase-2"/>
</dbReference>
<protein>
    <submittedName>
        <fullName evidence="1">DNA topology modulation protein</fullName>
    </submittedName>
</protein>
<dbReference type="Proteomes" id="UP000293162">
    <property type="component" value="Unassembled WGS sequence"/>
</dbReference>
<evidence type="ECO:0000313" key="1">
    <source>
        <dbReference type="EMBL" id="RYU94619.1"/>
    </source>
</evidence>
<comment type="caution">
    <text evidence="1">The sequence shown here is derived from an EMBL/GenBank/DDBJ whole genome shotgun (WGS) entry which is preliminary data.</text>
</comment>
<dbReference type="EMBL" id="SEWF01000023">
    <property type="protein sequence ID" value="RYU94619.1"/>
    <property type="molecule type" value="Genomic_DNA"/>
</dbReference>
<sequence>MKKIAIVGCGGAGKSTLARQLSEILHLPVIHLDKEFWQPGWKMRTKEEEQKIVEKIATQNEWIIDGNYQDTMPIRFEAADTIIFLDFPTLLCLRRVVKRFFKYRGTTRPDMTEGCPEKLDWEFVSWIIGYRHSYRPIVFKRIEQYGAHCQILIFRKPAQVALFLTDLEKSSSI</sequence>
<dbReference type="InterPro" id="IPR027417">
    <property type="entry name" value="P-loop_NTPase"/>
</dbReference>
<dbReference type="SUPFAM" id="SSF52540">
    <property type="entry name" value="P-loop containing nucleoside triphosphate hydrolases"/>
    <property type="match status" value="1"/>
</dbReference>
<dbReference type="NCBIfam" id="NF005994">
    <property type="entry name" value="PRK08118.1"/>
    <property type="match status" value="1"/>
</dbReference>
<keyword evidence="2" id="KW-1185">Reference proteome</keyword>
<organism evidence="1 2">
    <name type="scientific">Emticicia agri</name>
    <dbReference type="NCBI Taxonomy" id="2492393"/>
    <lineage>
        <taxon>Bacteria</taxon>
        <taxon>Pseudomonadati</taxon>
        <taxon>Bacteroidota</taxon>
        <taxon>Cytophagia</taxon>
        <taxon>Cytophagales</taxon>
        <taxon>Leadbetterellaceae</taxon>
        <taxon>Emticicia</taxon>
    </lineage>
</organism>
<dbReference type="Gene3D" id="3.40.50.300">
    <property type="entry name" value="P-loop containing nucleotide triphosphate hydrolases"/>
    <property type="match status" value="1"/>
</dbReference>
<accession>A0A4Q5LY72</accession>
<gene>
    <name evidence="1" type="ORF">EWM59_15920</name>
</gene>
<dbReference type="OrthoDB" id="1201990at2"/>